<evidence type="ECO:0000313" key="6">
    <source>
        <dbReference type="EMBL" id="MFC7069362.1"/>
    </source>
</evidence>
<keyword evidence="3 6" id="KW-0808">Transferase</keyword>
<dbReference type="GeneID" id="81123815"/>
<protein>
    <submittedName>
        <fullName evidence="6">Glucosyl-dolichyl phosphate glucuronosyltransferase</fullName>
        <ecNumber evidence="6">2.4.1.356</ecNumber>
    </submittedName>
</protein>
<dbReference type="Pfam" id="PF00535">
    <property type="entry name" value="Glycos_transf_2"/>
    <property type="match status" value="1"/>
</dbReference>
<dbReference type="Gene3D" id="3.90.550.10">
    <property type="entry name" value="Spore Coat Polysaccharide Biosynthesis Protein SpsA, Chain A"/>
    <property type="match status" value="1"/>
</dbReference>
<gene>
    <name evidence="6" type="primary">aglG</name>
    <name evidence="6" type="ORF">ACFQL9_06885</name>
</gene>
<dbReference type="EMBL" id="JBHTAH010000004">
    <property type="protein sequence ID" value="MFC7069362.1"/>
    <property type="molecule type" value="Genomic_DNA"/>
</dbReference>
<dbReference type="SUPFAM" id="SSF53448">
    <property type="entry name" value="Nucleotide-diphospho-sugar transferases"/>
    <property type="match status" value="1"/>
</dbReference>
<organism evidence="6 7">
    <name type="scientific">Halobaculum lipolyticum</name>
    <dbReference type="NCBI Taxonomy" id="3032001"/>
    <lineage>
        <taxon>Archaea</taxon>
        <taxon>Methanobacteriati</taxon>
        <taxon>Methanobacteriota</taxon>
        <taxon>Stenosarchaea group</taxon>
        <taxon>Halobacteria</taxon>
        <taxon>Halobacteriales</taxon>
        <taxon>Haloferacaceae</taxon>
        <taxon>Halobaculum</taxon>
    </lineage>
</organism>
<keyword evidence="4" id="KW-0812">Transmembrane</keyword>
<evidence type="ECO:0000256" key="2">
    <source>
        <dbReference type="ARBA" id="ARBA00022676"/>
    </source>
</evidence>
<feature type="transmembrane region" description="Helical" evidence="4">
    <location>
        <begin position="283"/>
        <end position="302"/>
    </location>
</feature>
<evidence type="ECO:0000313" key="7">
    <source>
        <dbReference type="Proteomes" id="UP001596461"/>
    </source>
</evidence>
<evidence type="ECO:0000256" key="4">
    <source>
        <dbReference type="SAM" id="Phobius"/>
    </source>
</evidence>
<dbReference type="NCBIfam" id="NF041394">
    <property type="entry name" value="GtaseAglG_Halo"/>
    <property type="match status" value="1"/>
</dbReference>
<dbReference type="InterPro" id="IPR029044">
    <property type="entry name" value="Nucleotide-diphossugar_trans"/>
</dbReference>
<evidence type="ECO:0000256" key="3">
    <source>
        <dbReference type="ARBA" id="ARBA00022679"/>
    </source>
</evidence>
<dbReference type="EC" id="2.4.1.356" evidence="6"/>
<dbReference type="RefSeq" id="WP_284031994.1">
    <property type="nucleotide sequence ID" value="NZ_CP126154.1"/>
</dbReference>
<keyword evidence="4" id="KW-0472">Membrane</keyword>
<dbReference type="Proteomes" id="UP001596461">
    <property type="component" value="Unassembled WGS sequence"/>
</dbReference>
<sequence>MKVSVVVCTYDMDHYDDVRDAADSVLAQTHEETELVLVSDGAPDVRDAMSRDYGDRDDVVVGMTDENAGVSRSRNLGAELSTGEIVAFVDDDGVAEPDWVEELLGGYERHDAVAVGGRMTPEWVAGEPSFLPEEYYWLIGVTHRGYPREECRVRNTWGSNFSVRRDVFEELGGFDEDLGRIADKQVQGEEPEFGARLYAEYGERMVYVPSARVAHKIFDYRTDREWLLRRAFWQGYSKFVMDRLLDDSGGEEDTYLRQLLAESLPSRIATLLRRPSRDRADQLVMLLLFTAAVGLGYGYGIGRAVALGDASPRR</sequence>
<dbReference type="PANTHER" id="PTHR43179">
    <property type="entry name" value="RHAMNOSYLTRANSFERASE WBBL"/>
    <property type="match status" value="1"/>
</dbReference>
<evidence type="ECO:0000256" key="1">
    <source>
        <dbReference type="ARBA" id="ARBA00006739"/>
    </source>
</evidence>
<name>A0ABD5W7U6_9EURY</name>
<keyword evidence="7" id="KW-1185">Reference proteome</keyword>
<comment type="caution">
    <text evidence="6">The sequence shown here is derived from an EMBL/GenBank/DDBJ whole genome shotgun (WGS) entry which is preliminary data.</text>
</comment>
<accession>A0ABD5W7U6</accession>
<dbReference type="GO" id="GO:0016757">
    <property type="term" value="F:glycosyltransferase activity"/>
    <property type="evidence" value="ECO:0007669"/>
    <property type="project" value="UniProtKB-KW"/>
</dbReference>
<proteinExistence type="inferred from homology"/>
<feature type="domain" description="Glycosyltransferase 2-like" evidence="5">
    <location>
        <begin position="4"/>
        <end position="172"/>
    </location>
</feature>
<dbReference type="AlphaFoldDB" id="A0ABD5W7U6"/>
<keyword evidence="2 6" id="KW-0328">Glycosyltransferase</keyword>
<reference evidence="6 7" key="1">
    <citation type="journal article" date="2019" name="Int. J. Syst. Evol. Microbiol.">
        <title>The Global Catalogue of Microorganisms (GCM) 10K type strain sequencing project: providing services to taxonomists for standard genome sequencing and annotation.</title>
        <authorList>
            <consortium name="The Broad Institute Genomics Platform"/>
            <consortium name="The Broad Institute Genome Sequencing Center for Infectious Disease"/>
            <person name="Wu L."/>
            <person name="Ma J."/>
        </authorList>
    </citation>
    <scope>NUCLEOTIDE SEQUENCE [LARGE SCALE GENOMIC DNA]</scope>
    <source>
        <strain evidence="6 7">DT31</strain>
    </source>
</reference>
<evidence type="ECO:0000259" key="5">
    <source>
        <dbReference type="Pfam" id="PF00535"/>
    </source>
</evidence>
<dbReference type="InterPro" id="IPR001173">
    <property type="entry name" value="Glyco_trans_2-like"/>
</dbReference>
<comment type="similarity">
    <text evidence="1">Belongs to the glycosyltransferase 2 family.</text>
</comment>
<dbReference type="PANTHER" id="PTHR43179:SF12">
    <property type="entry name" value="GALACTOFURANOSYLTRANSFERASE GLFT2"/>
    <property type="match status" value="1"/>
</dbReference>
<keyword evidence="4" id="KW-1133">Transmembrane helix</keyword>
<dbReference type="InterPro" id="IPR053553">
    <property type="entry name" value="GDP_glucuronosyltransferase"/>
</dbReference>